<feature type="compositionally biased region" description="Polar residues" evidence="2">
    <location>
        <begin position="80"/>
        <end position="99"/>
    </location>
</feature>
<feature type="compositionally biased region" description="Polar residues" evidence="2">
    <location>
        <begin position="125"/>
        <end position="134"/>
    </location>
</feature>
<feature type="region of interest" description="Disordered" evidence="2">
    <location>
        <begin position="1"/>
        <end position="21"/>
    </location>
</feature>
<dbReference type="InterPro" id="IPR000225">
    <property type="entry name" value="Armadillo"/>
</dbReference>
<evidence type="ECO:0000313" key="3">
    <source>
        <dbReference type="EMBL" id="CAA3006513.1"/>
    </source>
</evidence>
<proteinExistence type="predicted"/>
<dbReference type="GO" id="GO:0045296">
    <property type="term" value="F:cadherin binding"/>
    <property type="evidence" value="ECO:0007669"/>
    <property type="project" value="InterPro"/>
</dbReference>
<dbReference type="Proteomes" id="UP000594638">
    <property type="component" value="Unassembled WGS sequence"/>
</dbReference>
<evidence type="ECO:0000256" key="2">
    <source>
        <dbReference type="SAM" id="MobiDB-lite"/>
    </source>
</evidence>
<dbReference type="InterPro" id="IPR011989">
    <property type="entry name" value="ARM-like"/>
</dbReference>
<evidence type="ECO:0000313" key="4">
    <source>
        <dbReference type="Proteomes" id="UP000594638"/>
    </source>
</evidence>
<accession>A0A8S0TRJ0</accession>
<protein>
    <submittedName>
        <fullName evidence="3">Armadillo segment polarity -like</fullName>
    </submittedName>
</protein>
<comment type="caution">
    <text evidence="3">The sequence shown here is derived from an EMBL/GenBank/DDBJ whole genome shotgun (WGS) entry which is preliminary data.</text>
</comment>
<dbReference type="Gramene" id="OE9A055215T1">
    <property type="protein sequence ID" value="OE9A055215C1"/>
    <property type="gene ID" value="OE9A055215"/>
</dbReference>
<dbReference type="SMART" id="SM00185">
    <property type="entry name" value="ARM"/>
    <property type="match status" value="2"/>
</dbReference>
<feature type="region of interest" description="Disordered" evidence="2">
    <location>
        <begin position="80"/>
        <end position="146"/>
    </location>
</feature>
<feature type="compositionally biased region" description="Low complexity" evidence="2">
    <location>
        <begin position="107"/>
        <end position="117"/>
    </location>
</feature>
<dbReference type="GO" id="GO:0007155">
    <property type="term" value="P:cell adhesion"/>
    <property type="evidence" value="ECO:0007669"/>
    <property type="project" value="InterPro"/>
</dbReference>
<organism evidence="3 4">
    <name type="scientific">Olea europaea subsp. europaea</name>
    <dbReference type="NCBI Taxonomy" id="158383"/>
    <lineage>
        <taxon>Eukaryota</taxon>
        <taxon>Viridiplantae</taxon>
        <taxon>Streptophyta</taxon>
        <taxon>Embryophyta</taxon>
        <taxon>Tracheophyta</taxon>
        <taxon>Spermatophyta</taxon>
        <taxon>Magnoliopsida</taxon>
        <taxon>eudicotyledons</taxon>
        <taxon>Gunneridae</taxon>
        <taxon>Pentapetalae</taxon>
        <taxon>asterids</taxon>
        <taxon>lamiids</taxon>
        <taxon>Lamiales</taxon>
        <taxon>Oleaceae</taxon>
        <taxon>Oleeae</taxon>
        <taxon>Olea</taxon>
    </lineage>
</organism>
<evidence type="ECO:0000256" key="1">
    <source>
        <dbReference type="ARBA" id="ARBA00022737"/>
    </source>
</evidence>
<dbReference type="SUPFAM" id="SSF48371">
    <property type="entry name" value="ARM repeat"/>
    <property type="match status" value="2"/>
</dbReference>
<dbReference type="InterPro" id="IPR013284">
    <property type="entry name" value="Beta-catenin"/>
</dbReference>
<dbReference type="InterPro" id="IPR016024">
    <property type="entry name" value="ARM-type_fold"/>
</dbReference>
<dbReference type="PANTHER" id="PTHR45976">
    <property type="entry name" value="ARMADILLO SEGMENT POLARITY PROTEIN"/>
    <property type="match status" value="1"/>
</dbReference>
<keyword evidence="4" id="KW-1185">Reference proteome</keyword>
<sequence length="580" mass="64540">MEYSHNFNPGSVAGGGPGLTDQQQAIQMAGTTTTTSMTGSCDGTTMSSPYYSRTDLSMTNCIGSSSFSAPMDDCSSGFQSTSISNYPSELPSSASTTINEYPPQPMPSSSQQQQQQPHPLPPPTNTANNSTHIYQLSKPLPDDDPRGVIEELGRYISEDRDTVVVLHSVLVLFTYTVNSVETRQQLSASPATLSSLYNLLTEGNFNNDSDDSHVAILHFAGATLEYISRYPEGRTALLGCNGLESNDWPSRGIKTLISSLKSVNSHVVVFAIQAIHRLLIDEERADNAKKQIIYAGGVKCIVDQLATQLVDLENIGQFKVVVMTCLQILAYGDMENKLAIYESGGPGLLLRTIRENFNYDPNLQPQADELIETASRVLKSLSVCPSNKDDIIRNDGIQLLTECIKRDNQEILKTCLWTLRNLSDVINNNLSNHNRDVKLLVERLLAILSQYLEEPFILSCALGIMANITCNNEPIKQFICEYNHFTGIDLLLNTIDVALLDYDFRRVNNEADYKKIINEVLEPAVYTLCHLMNQAHYPRLLFERQRVKERLTGDPIKNLKLYNAGGDLEKAYRKLYDLLD</sequence>
<dbReference type="AlphaFoldDB" id="A0A8S0TRJ0"/>
<gene>
    <name evidence="3" type="ORF">OLEA9_A055215</name>
</gene>
<name>A0A8S0TRJ0_OLEEU</name>
<dbReference type="Pfam" id="PF00514">
    <property type="entry name" value="Arm"/>
    <property type="match status" value="1"/>
</dbReference>
<dbReference type="EMBL" id="CACTIH010007260">
    <property type="protein sequence ID" value="CAA3006513.1"/>
    <property type="molecule type" value="Genomic_DNA"/>
</dbReference>
<dbReference type="Gene3D" id="1.25.10.10">
    <property type="entry name" value="Leucine-rich Repeat Variant"/>
    <property type="match status" value="1"/>
</dbReference>
<reference evidence="3 4" key="1">
    <citation type="submission" date="2019-12" db="EMBL/GenBank/DDBJ databases">
        <authorList>
            <person name="Alioto T."/>
            <person name="Alioto T."/>
            <person name="Gomez Garrido J."/>
        </authorList>
    </citation>
    <scope>NUCLEOTIDE SEQUENCE [LARGE SCALE GENOMIC DNA]</scope>
</reference>
<dbReference type="OrthoDB" id="8804822at2759"/>
<keyword evidence="1" id="KW-0677">Repeat</keyword>